<organism evidence="1">
    <name type="scientific">Anguilla anguilla</name>
    <name type="common">European freshwater eel</name>
    <name type="synonym">Muraena anguilla</name>
    <dbReference type="NCBI Taxonomy" id="7936"/>
    <lineage>
        <taxon>Eukaryota</taxon>
        <taxon>Metazoa</taxon>
        <taxon>Chordata</taxon>
        <taxon>Craniata</taxon>
        <taxon>Vertebrata</taxon>
        <taxon>Euteleostomi</taxon>
        <taxon>Actinopterygii</taxon>
        <taxon>Neopterygii</taxon>
        <taxon>Teleostei</taxon>
        <taxon>Anguilliformes</taxon>
        <taxon>Anguillidae</taxon>
        <taxon>Anguilla</taxon>
    </lineage>
</organism>
<protein>
    <submittedName>
        <fullName evidence="1">Uncharacterized protein</fullName>
    </submittedName>
</protein>
<dbReference type="AlphaFoldDB" id="A0A0E9QNB5"/>
<reference evidence="1" key="1">
    <citation type="submission" date="2014-11" db="EMBL/GenBank/DDBJ databases">
        <authorList>
            <person name="Amaro Gonzalez C."/>
        </authorList>
    </citation>
    <scope>NUCLEOTIDE SEQUENCE</scope>
</reference>
<sequence>MLSEQINDVLPGLYCSHVQVMFVLGDFCLQCCLLQGKRMFSRILSED</sequence>
<accession>A0A0E9QNB5</accession>
<name>A0A0E9QNB5_ANGAN</name>
<reference evidence="1" key="2">
    <citation type="journal article" date="2015" name="Fish Shellfish Immunol.">
        <title>Early steps in the European eel (Anguilla anguilla)-Vibrio vulnificus interaction in the gills: Role of the RtxA13 toxin.</title>
        <authorList>
            <person name="Callol A."/>
            <person name="Pajuelo D."/>
            <person name="Ebbesson L."/>
            <person name="Teles M."/>
            <person name="MacKenzie S."/>
            <person name="Amaro C."/>
        </authorList>
    </citation>
    <scope>NUCLEOTIDE SEQUENCE</scope>
</reference>
<dbReference type="EMBL" id="GBXM01091004">
    <property type="protein sequence ID" value="JAH17573.1"/>
    <property type="molecule type" value="Transcribed_RNA"/>
</dbReference>
<evidence type="ECO:0000313" key="1">
    <source>
        <dbReference type="EMBL" id="JAH17573.1"/>
    </source>
</evidence>
<proteinExistence type="predicted"/>